<dbReference type="InterPro" id="IPR029044">
    <property type="entry name" value="Nucleotide-diphossugar_trans"/>
</dbReference>
<evidence type="ECO:0000313" key="11">
    <source>
        <dbReference type="Proteomes" id="UP000198584"/>
    </source>
</evidence>
<dbReference type="OrthoDB" id="9788394at2"/>
<dbReference type="InterPro" id="IPR025877">
    <property type="entry name" value="MobA-like_NTP_Trfase"/>
</dbReference>
<dbReference type="EMBL" id="FNQR01000006">
    <property type="protein sequence ID" value="SEA63555.1"/>
    <property type="molecule type" value="Genomic_DNA"/>
</dbReference>
<accession>A0A1H4CT43</accession>
<evidence type="ECO:0000259" key="9">
    <source>
        <dbReference type="Pfam" id="PF12804"/>
    </source>
</evidence>
<organism evidence="10 11">
    <name type="scientific">Thalassobacillus cyri</name>
    <dbReference type="NCBI Taxonomy" id="571932"/>
    <lineage>
        <taxon>Bacteria</taxon>
        <taxon>Bacillati</taxon>
        <taxon>Bacillota</taxon>
        <taxon>Bacilli</taxon>
        <taxon>Bacillales</taxon>
        <taxon>Bacillaceae</taxon>
        <taxon>Thalassobacillus</taxon>
    </lineage>
</organism>
<evidence type="ECO:0000313" key="10">
    <source>
        <dbReference type="EMBL" id="SEA63555.1"/>
    </source>
</evidence>
<feature type="binding site" evidence="8">
    <location>
        <position position="21"/>
    </location>
    <ligand>
        <name>GTP</name>
        <dbReference type="ChEBI" id="CHEBI:37565"/>
    </ligand>
</feature>
<evidence type="ECO:0000256" key="5">
    <source>
        <dbReference type="ARBA" id="ARBA00022842"/>
    </source>
</evidence>
<dbReference type="GO" id="GO:0006777">
    <property type="term" value="P:Mo-molybdopterin cofactor biosynthetic process"/>
    <property type="evidence" value="ECO:0007669"/>
    <property type="project" value="UniProtKB-KW"/>
</dbReference>
<comment type="cofactor">
    <cofactor evidence="8">
        <name>Mg(2+)</name>
        <dbReference type="ChEBI" id="CHEBI:18420"/>
    </cofactor>
</comment>
<protein>
    <recommendedName>
        <fullName evidence="8">Probable molybdenum cofactor guanylyltransferase</fullName>
        <shortName evidence="8">MoCo guanylyltransferase</shortName>
        <ecNumber evidence="8">2.7.7.77</ecNumber>
    </recommendedName>
    <alternativeName>
        <fullName evidence="8">GTP:molybdopterin guanylyltransferase</fullName>
    </alternativeName>
    <alternativeName>
        <fullName evidence="8">Mo-MPT guanylyltransferase</fullName>
    </alternativeName>
    <alternativeName>
        <fullName evidence="8">Molybdopterin guanylyltransferase</fullName>
    </alternativeName>
    <alternativeName>
        <fullName evidence="8">Molybdopterin-guanine dinucleotide synthase</fullName>
        <shortName evidence="8">MGD synthase</shortName>
    </alternativeName>
</protein>
<comment type="domain">
    <text evidence="8">The N-terminal domain determines nucleotide recognition and specific binding, while the C-terminal domain determines the specific binding to the target protein.</text>
</comment>
<evidence type="ECO:0000256" key="1">
    <source>
        <dbReference type="ARBA" id="ARBA00022490"/>
    </source>
</evidence>
<feature type="binding site" evidence="8">
    <location>
        <position position="66"/>
    </location>
    <ligand>
        <name>GTP</name>
        <dbReference type="ChEBI" id="CHEBI:37565"/>
    </ligand>
</feature>
<comment type="similarity">
    <text evidence="8">Belongs to the MobA family.</text>
</comment>
<dbReference type="Proteomes" id="UP000198584">
    <property type="component" value="Unassembled WGS sequence"/>
</dbReference>
<name>A0A1H4CT43_9BACI</name>
<keyword evidence="2 8" id="KW-0808">Transferase</keyword>
<keyword evidence="6 8" id="KW-0342">GTP-binding</keyword>
<keyword evidence="5 8" id="KW-0460">Magnesium</keyword>
<dbReference type="CDD" id="cd02503">
    <property type="entry name" value="MobA"/>
    <property type="match status" value="1"/>
</dbReference>
<reference evidence="10 11" key="1">
    <citation type="submission" date="2016-10" db="EMBL/GenBank/DDBJ databases">
        <authorList>
            <person name="de Groot N.N."/>
        </authorList>
    </citation>
    <scope>NUCLEOTIDE SEQUENCE [LARGE SCALE GENOMIC DNA]</scope>
    <source>
        <strain evidence="10 11">CCM7597</strain>
    </source>
</reference>
<keyword evidence="3 8" id="KW-0479">Metal-binding</keyword>
<evidence type="ECO:0000256" key="2">
    <source>
        <dbReference type="ARBA" id="ARBA00022679"/>
    </source>
</evidence>
<dbReference type="AlphaFoldDB" id="A0A1H4CT43"/>
<feature type="domain" description="MobA-like NTP transferase" evidence="9">
    <location>
        <begin position="6"/>
        <end position="157"/>
    </location>
</feature>
<keyword evidence="4 8" id="KW-0547">Nucleotide-binding</keyword>
<evidence type="ECO:0000256" key="3">
    <source>
        <dbReference type="ARBA" id="ARBA00022723"/>
    </source>
</evidence>
<dbReference type="PANTHER" id="PTHR19136:SF81">
    <property type="entry name" value="MOLYBDENUM COFACTOR GUANYLYLTRANSFERASE"/>
    <property type="match status" value="1"/>
</dbReference>
<dbReference type="Gene3D" id="3.90.550.10">
    <property type="entry name" value="Spore Coat Polysaccharide Biosynthesis Protein SpsA, Chain A"/>
    <property type="match status" value="1"/>
</dbReference>
<dbReference type="HAMAP" id="MF_00316">
    <property type="entry name" value="MobA"/>
    <property type="match status" value="1"/>
</dbReference>
<comment type="caution">
    <text evidence="8">Lacks conserved residue(s) required for the propagation of feature annotation.</text>
</comment>
<proteinExistence type="inferred from homology"/>
<dbReference type="GO" id="GO:0046872">
    <property type="term" value="F:metal ion binding"/>
    <property type="evidence" value="ECO:0007669"/>
    <property type="project" value="UniProtKB-KW"/>
</dbReference>
<dbReference type="STRING" id="571932.SAMN05421743_106183"/>
<evidence type="ECO:0000256" key="8">
    <source>
        <dbReference type="HAMAP-Rule" id="MF_00316"/>
    </source>
</evidence>
<sequence length="199" mass="22476">MPDYCGVLLAGGQSSRMGTDKALLELGGLKTIQWVDEGIRKITEQRVIITNQKERFSFVGIPYYPDVFEGEGPMAGLHAAIHYLPSDYYLLSACDTPFLSPAVYEVLKQQVVGHDIAIPVFNGKFHPMSGVYSAEVYEKTRELLNQGKRSMKALFNETDTVFVDHFPSIDTVELERHFFNMNDSNDYEKAQEIVKIIKS</sequence>
<dbReference type="Pfam" id="PF12804">
    <property type="entry name" value="NTP_transf_3"/>
    <property type="match status" value="1"/>
</dbReference>
<feature type="binding site" evidence="8">
    <location>
        <position position="95"/>
    </location>
    <ligand>
        <name>Mg(2+)</name>
        <dbReference type="ChEBI" id="CHEBI:18420"/>
    </ligand>
</feature>
<comment type="subcellular location">
    <subcellularLocation>
        <location evidence="8">Cytoplasm</location>
    </subcellularLocation>
</comment>
<evidence type="ECO:0000256" key="7">
    <source>
        <dbReference type="ARBA" id="ARBA00023150"/>
    </source>
</evidence>
<comment type="function">
    <text evidence="8">Transfers a GMP moiety from GTP to Mo-molybdopterin (Mo-MPT) cofactor (Moco or molybdenum cofactor) to form Mo-molybdopterin guanine dinucleotide (Mo-MGD) cofactor.</text>
</comment>
<feature type="binding site" evidence="8">
    <location>
        <position position="95"/>
    </location>
    <ligand>
        <name>GTP</name>
        <dbReference type="ChEBI" id="CHEBI:37565"/>
    </ligand>
</feature>
<dbReference type="SUPFAM" id="SSF53448">
    <property type="entry name" value="Nucleotide-diphospho-sugar transferases"/>
    <property type="match status" value="1"/>
</dbReference>
<dbReference type="GO" id="GO:0005525">
    <property type="term" value="F:GTP binding"/>
    <property type="evidence" value="ECO:0007669"/>
    <property type="project" value="UniProtKB-UniRule"/>
</dbReference>
<gene>
    <name evidence="8" type="primary">mobA</name>
    <name evidence="10" type="ORF">SAMN05421743_106183</name>
</gene>
<keyword evidence="1 8" id="KW-0963">Cytoplasm</keyword>
<feature type="binding site" evidence="8">
    <location>
        <begin position="9"/>
        <end position="11"/>
    </location>
    <ligand>
        <name>GTP</name>
        <dbReference type="ChEBI" id="CHEBI:37565"/>
    </ligand>
</feature>
<evidence type="ECO:0000256" key="4">
    <source>
        <dbReference type="ARBA" id="ARBA00022741"/>
    </source>
</evidence>
<evidence type="ECO:0000256" key="6">
    <source>
        <dbReference type="ARBA" id="ARBA00023134"/>
    </source>
</evidence>
<dbReference type="InterPro" id="IPR013482">
    <property type="entry name" value="Molybde_CF_guanTrfase"/>
</dbReference>
<keyword evidence="7 8" id="KW-0501">Molybdenum cofactor biosynthesis</keyword>
<keyword evidence="11" id="KW-1185">Reference proteome</keyword>
<dbReference type="GO" id="GO:0005737">
    <property type="term" value="C:cytoplasm"/>
    <property type="evidence" value="ECO:0007669"/>
    <property type="project" value="UniProtKB-SubCell"/>
</dbReference>
<dbReference type="GO" id="GO:0061603">
    <property type="term" value="F:molybdenum cofactor guanylyltransferase activity"/>
    <property type="evidence" value="ECO:0007669"/>
    <property type="project" value="UniProtKB-EC"/>
</dbReference>
<dbReference type="PANTHER" id="PTHR19136">
    <property type="entry name" value="MOLYBDENUM COFACTOR GUANYLYLTRANSFERASE"/>
    <property type="match status" value="1"/>
</dbReference>
<dbReference type="RefSeq" id="WP_093044738.1">
    <property type="nucleotide sequence ID" value="NZ_FNQR01000006.1"/>
</dbReference>
<dbReference type="EC" id="2.7.7.77" evidence="8"/>
<comment type="catalytic activity">
    <reaction evidence="8">
        <text>Mo-molybdopterin + GTP + H(+) = Mo-molybdopterin guanine dinucleotide + diphosphate</text>
        <dbReference type="Rhea" id="RHEA:34243"/>
        <dbReference type="ChEBI" id="CHEBI:15378"/>
        <dbReference type="ChEBI" id="CHEBI:33019"/>
        <dbReference type="ChEBI" id="CHEBI:37565"/>
        <dbReference type="ChEBI" id="CHEBI:71302"/>
        <dbReference type="ChEBI" id="CHEBI:71310"/>
        <dbReference type="EC" id="2.7.7.77"/>
    </reaction>
</comment>